<organism evidence="2 3">
    <name type="scientific">Eumeta variegata</name>
    <name type="common">Bagworm moth</name>
    <name type="synonym">Eumeta japonica</name>
    <dbReference type="NCBI Taxonomy" id="151549"/>
    <lineage>
        <taxon>Eukaryota</taxon>
        <taxon>Metazoa</taxon>
        <taxon>Ecdysozoa</taxon>
        <taxon>Arthropoda</taxon>
        <taxon>Hexapoda</taxon>
        <taxon>Insecta</taxon>
        <taxon>Pterygota</taxon>
        <taxon>Neoptera</taxon>
        <taxon>Endopterygota</taxon>
        <taxon>Lepidoptera</taxon>
        <taxon>Glossata</taxon>
        <taxon>Ditrysia</taxon>
        <taxon>Tineoidea</taxon>
        <taxon>Psychidae</taxon>
        <taxon>Oiketicinae</taxon>
        <taxon>Eumeta</taxon>
    </lineage>
</organism>
<evidence type="ECO:0000313" key="3">
    <source>
        <dbReference type="Proteomes" id="UP000299102"/>
    </source>
</evidence>
<sequence>MPSKSTRSTARASLVALATLRLRIHLVGGSVCECKRSIKEARRHQPRPPASRFCSKNSEPAHVASLVPGATVWSRRPYSCATKEAGDDVMPSSDGPEPTEYRAHRCNHVVKNCFHGHFALAQTVS</sequence>
<dbReference type="Proteomes" id="UP000299102">
    <property type="component" value="Unassembled WGS sequence"/>
</dbReference>
<feature type="chain" id="PRO_5020040604" description="Secreted protein" evidence="1">
    <location>
        <begin position="30"/>
        <end position="125"/>
    </location>
</feature>
<accession>A0A4C1Y2E1</accession>
<keyword evidence="3" id="KW-1185">Reference proteome</keyword>
<protein>
    <recommendedName>
        <fullName evidence="4">Secreted protein</fullName>
    </recommendedName>
</protein>
<feature type="signal peptide" evidence="1">
    <location>
        <begin position="1"/>
        <end position="29"/>
    </location>
</feature>
<proteinExistence type="predicted"/>
<reference evidence="2 3" key="1">
    <citation type="journal article" date="2019" name="Commun. Biol.">
        <title>The bagworm genome reveals a unique fibroin gene that provides high tensile strength.</title>
        <authorList>
            <person name="Kono N."/>
            <person name="Nakamura H."/>
            <person name="Ohtoshi R."/>
            <person name="Tomita M."/>
            <person name="Numata K."/>
            <person name="Arakawa K."/>
        </authorList>
    </citation>
    <scope>NUCLEOTIDE SEQUENCE [LARGE SCALE GENOMIC DNA]</scope>
</reference>
<evidence type="ECO:0000313" key="2">
    <source>
        <dbReference type="EMBL" id="GBP68699.1"/>
    </source>
</evidence>
<comment type="caution">
    <text evidence="2">The sequence shown here is derived from an EMBL/GenBank/DDBJ whole genome shotgun (WGS) entry which is preliminary data.</text>
</comment>
<evidence type="ECO:0000256" key="1">
    <source>
        <dbReference type="SAM" id="SignalP"/>
    </source>
</evidence>
<gene>
    <name evidence="2" type="ORF">EVAR_75313_1</name>
</gene>
<keyword evidence="1" id="KW-0732">Signal</keyword>
<evidence type="ECO:0008006" key="4">
    <source>
        <dbReference type="Google" id="ProtNLM"/>
    </source>
</evidence>
<dbReference type="EMBL" id="BGZK01001021">
    <property type="protein sequence ID" value="GBP68699.1"/>
    <property type="molecule type" value="Genomic_DNA"/>
</dbReference>
<name>A0A4C1Y2E1_EUMVA</name>
<dbReference type="AlphaFoldDB" id="A0A4C1Y2E1"/>